<reference evidence="2" key="1">
    <citation type="submission" date="2021-01" db="EMBL/GenBank/DDBJ databases">
        <authorList>
            <person name="Corre E."/>
            <person name="Pelletier E."/>
            <person name="Niang G."/>
            <person name="Scheremetjew M."/>
            <person name="Finn R."/>
            <person name="Kale V."/>
            <person name="Holt S."/>
            <person name="Cochrane G."/>
            <person name="Meng A."/>
            <person name="Brown T."/>
            <person name="Cohen L."/>
        </authorList>
    </citation>
    <scope>NUCLEOTIDE SEQUENCE</scope>
    <source>
        <strain evidence="2">Pop2</strain>
    </source>
</reference>
<sequence length="249" mass="28786">MEGKNDLNDHNQVLETLKQEHEAEVKLLRERHDDKMDTFRKAISHELEIKTELNKNLTERVKELSNQLEEMKKTKEFYMTMTNGLRKENAEMKKMVADIFGLQRSIMQQVIKQRKDVKMSHKASDKLIRMLLDRETENMTTAIDSGDKLLALLQTSGKIMGPFVEEDLGNVDTRTSDLSSLQIRQENQGRNGKSIAFLSNSKTNLEALVEEEKESNAMMAWDQRCHFVRSINVQKVVERDDISVITSDV</sequence>
<accession>A0A7S2ERH1</accession>
<protein>
    <recommendedName>
        <fullName evidence="3">Cilia- and flagella-associated protein 157</fullName>
    </recommendedName>
</protein>
<evidence type="ECO:0000313" key="2">
    <source>
        <dbReference type="EMBL" id="CAD9352803.1"/>
    </source>
</evidence>
<evidence type="ECO:0008006" key="3">
    <source>
        <dbReference type="Google" id="ProtNLM"/>
    </source>
</evidence>
<feature type="coiled-coil region" evidence="1">
    <location>
        <begin position="4"/>
        <end position="81"/>
    </location>
</feature>
<dbReference type="AlphaFoldDB" id="A0A7S2ERH1"/>
<name>A0A7S2ERH1_9STRA</name>
<organism evidence="2">
    <name type="scientific">Ditylum brightwellii</name>
    <dbReference type="NCBI Taxonomy" id="49249"/>
    <lineage>
        <taxon>Eukaryota</taxon>
        <taxon>Sar</taxon>
        <taxon>Stramenopiles</taxon>
        <taxon>Ochrophyta</taxon>
        <taxon>Bacillariophyta</taxon>
        <taxon>Mediophyceae</taxon>
        <taxon>Lithodesmiophycidae</taxon>
        <taxon>Lithodesmiales</taxon>
        <taxon>Lithodesmiaceae</taxon>
        <taxon>Ditylum</taxon>
    </lineage>
</organism>
<gene>
    <name evidence="2" type="ORF">DBRI1063_LOCUS22649</name>
</gene>
<proteinExistence type="predicted"/>
<evidence type="ECO:0000256" key="1">
    <source>
        <dbReference type="SAM" id="Coils"/>
    </source>
</evidence>
<keyword evidence="1" id="KW-0175">Coiled coil</keyword>
<dbReference type="EMBL" id="HBGN01035216">
    <property type="protein sequence ID" value="CAD9352803.1"/>
    <property type="molecule type" value="Transcribed_RNA"/>
</dbReference>